<name>A0A2X2EV92_PSELU</name>
<evidence type="ECO:0000259" key="6">
    <source>
        <dbReference type="SMART" id="SM00062"/>
    </source>
</evidence>
<evidence type="ECO:0000313" key="11">
    <source>
        <dbReference type="Proteomes" id="UP000626180"/>
    </source>
</evidence>
<protein>
    <submittedName>
        <fullName evidence="9">Family 3 extracellular solute-binding protein</fullName>
    </submittedName>
    <submittedName>
        <fullName evidence="8">Transporter substrate-binding domain-containing protein</fullName>
    </submittedName>
</protein>
<dbReference type="AlphaFoldDB" id="A0A2X2EV92"/>
<reference evidence="9 10" key="1">
    <citation type="submission" date="2018-06" db="EMBL/GenBank/DDBJ databases">
        <authorList>
            <consortium name="Pathogen Informatics"/>
            <person name="Doyle S."/>
        </authorList>
    </citation>
    <scope>NUCLEOTIDE SEQUENCE [LARGE SCALE GENOMIC DNA]</scope>
    <source>
        <strain evidence="9 10">NCTC11842</strain>
    </source>
</reference>
<comment type="subcellular location">
    <subcellularLocation>
        <location evidence="1">Cell envelope</location>
    </subcellularLocation>
</comment>
<feature type="domain" description="Ionotropic glutamate receptor C-terminal" evidence="7">
    <location>
        <begin position="26"/>
        <end position="247"/>
    </location>
</feature>
<evidence type="ECO:0000313" key="9">
    <source>
        <dbReference type="EMBL" id="SPZ12339.1"/>
    </source>
</evidence>
<feature type="chain" id="PRO_5044582430" evidence="5">
    <location>
        <begin position="24"/>
        <end position="250"/>
    </location>
</feature>
<dbReference type="GO" id="GO:0015276">
    <property type="term" value="F:ligand-gated monoatomic ion channel activity"/>
    <property type="evidence" value="ECO:0007669"/>
    <property type="project" value="InterPro"/>
</dbReference>
<dbReference type="SMART" id="SM00079">
    <property type="entry name" value="PBPe"/>
    <property type="match status" value="1"/>
</dbReference>
<dbReference type="GO" id="GO:0016020">
    <property type="term" value="C:membrane"/>
    <property type="evidence" value="ECO:0007669"/>
    <property type="project" value="InterPro"/>
</dbReference>
<dbReference type="EMBL" id="JADMCD010000004">
    <property type="protein sequence ID" value="MBF8641154.1"/>
    <property type="molecule type" value="Genomic_DNA"/>
</dbReference>
<dbReference type="InterPro" id="IPR001638">
    <property type="entry name" value="Solute-binding_3/MltF_N"/>
</dbReference>
<dbReference type="PROSITE" id="PS01039">
    <property type="entry name" value="SBP_BACTERIAL_3"/>
    <property type="match status" value="1"/>
</dbReference>
<dbReference type="SUPFAM" id="SSF53850">
    <property type="entry name" value="Periplasmic binding protein-like II"/>
    <property type="match status" value="1"/>
</dbReference>
<dbReference type="Gene3D" id="3.40.190.10">
    <property type="entry name" value="Periplasmic binding protein-like II"/>
    <property type="match status" value="2"/>
</dbReference>
<keyword evidence="3 5" id="KW-0732">Signal</keyword>
<evidence type="ECO:0000259" key="7">
    <source>
        <dbReference type="SMART" id="SM00079"/>
    </source>
</evidence>
<dbReference type="EMBL" id="UAUF01000014">
    <property type="protein sequence ID" value="SPZ12339.1"/>
    <property type="molecule type" value="Genomic_DNA"/>
</dbReference>
<organism evidence="9 10">
    <name type="scientific">Pseudomonas luteola</name>
    <dbReference type="NCBI Taxonomy" id="47886"/>
    <lineage>
        <taxon>Bacteria</taxon>
        <taxon>Pseudomonadati</taxon>
        <taxon>Pseudomonadota</taxon>
        <taxon>Gammaproteobacteria</taxon>
        <taxon>Pseudomonadales</taxon>
        <taxon>Pseudomonadaceae</taxon>
        <taxon>Pseudomonas</taxon>
    </lineage>
</organism>
<dbReference type="InterPro" id="IPR001320">
    <property type="entry name" value="Iontro_rcpt_C"/>
</dbReference>
<evidence type="ECO:0000256" key="2">
    <source>
        <dbReference type="ARBA" id="ARBA00010333"/>
    </source>
</evidence>
<dbReference type="Proteomes" id="UP000626180">
    <property type="component" value="Unassembled WGS sequence"/>
</dbReference>
<dbReference type="PANTHER" id="PTHR35936">
    <property type="entry name" value="MEMBRANE-BOUND LYTIC MUREIN TRANSGLYCOSYLASE F"/>
    <property type="match status" value="1"/>
</dbReference>
<dbReference type="PANTHER" id="PTHR35936:SF17">
    <property type="entry name" value="ARGININE-BINDING EXTRACELLULAR PROTEIN ARTP"/>
    <property type="match status" value="1"/>
</dbReference>
<keyword evidence="11" id="KW-1185">Reference proteome</keyword>
<evidence type="ECO:0000313" key="10">
    <source>
        <dbReference type="Proteomes" id="UP000250443"/>
    </source>
</evidence>
<evidence type="ECO:0000256" key="5">
    <source>
        <dbReference type="SAM" id="SignalP"/>
    </source>
</evidence>
<gene>
    <name evidence="9" type="primary">artJ</name>
    <name evidence="8" type="ORF">IRZ65_10705</name>
    <name evidence="9" type="ORF">NCTC11842_04408</name>
</gene>
<evidence type="ECO:0000256" key="1">
    <source>
        <dbReference type="ARBA" id="ARBA00004196"/>
    </source>
</evidence>
<dbReference type="SMART" id="SM00062">
    <property type="entry name" value="PBPb"/>
    <property type="match status" value="1"/>
</dbReference>
<feature type="signal peptide" evidence="5">
    <location>
        <begin position="1"/>
        <end position="23"/>
    </location>
</feature>
<dbReference type="RefSeq" id="WP_010796152.1">
    <property type="nucleotide sequence ID" value="NZ_CP044086.1"/>
</dbReference>
<dbReference type="GO" id="GO:0030313">
    <property type="term" value="C:cell envelope"/>
    <property type="evidence" value="ECO:0007669"/>
    <property type="project" value="UniProtKB-SubCell"/>
</dbReference>
<evidence type="ECO:0000256" key="3">
    <source>
        <dbReference type="ARBA" id="ARBA00022729"/>
    </source>
</evidence>
<evidence type="ECO:0000256" key="4">
    <source>
        <dbReference type="RuleBase" id="RU003744"/>
    </source>
</evidence>
<evidence type="ECO:0000313" key="8">
    <source>
        <dbReference type="EMBL" id="MBF8641154.1"/>
    </source>
</evidence>
<dbReference type="InterPro" id="IPR018313">
    <property type="entry name" value="SBP_3_CS"/>
</dbReference>
<dbReference type="Proteomes" id="UP000250443">
    <property type="component" value="Unassembled WGS sequence"/>
</dbReference>
<feature type="domain" description="Solute-binding protein family 3/N-terminal" evidence="6">
    <location>
        <begin position="26"/>
        <end position="248"/>
    </location>
</feature>
<accession>A0A2X2EV92</accession>
<dbReference type="Pfam" id="PF00497">
    <property type="entry name" value="SBP_bac_3"/>
    <property type="match status" value="1"/>
</dbReference>
<proteinExistence type="inferred from homology"/>
<comment type="similarity">
    <text evidence="2 4">Belongs to the bacterial solute-binding protein 3 family.</text>
</comment>
<reference evidence="8 11" key="2">
    <citation type="submission" date="2020-10" db="EMBL/GenBank/DDBJ databases">
        <title>Genome sequences of Pseudomonas isolates.</title>
        <authorList>
            <person name="Wessels L."/>
            <person name="Reich F."/>
            <person name="Hammerl J."/>
        </authorList>
    </citation>
    <scope>NUCLEOTIDE SEQUENCE [LARGE SCALE GENOMIC DNA]</scope>
    <source>
        <strain evidence="8 11">20-MO00624-0</strain>
    </source>
</reference>
<sequence length="250" mass="27705">MKRLKRWVISLMTGLSLCGTALAADVLKVGVQGSLPPFSSVSGNGKLTGFDVDIAQALCAELKVQCQFVITSWDRMLPSLNARKFDAIISSMSITPEREQLVSFTIPYYMNSIQFIAPRDKPFSTDPRGLKGKVIGAGRATLSADWLSNHLGGQVNMRFYDSQEEANQALADGRVDAVLGDRFAHYAWLQTPEGQRFELKGEPVLQKDRIAIAVRKNDPLKARLDEALKGILANGTYQQINARYFPFSLY</sequence>